<proteinExistence type="predicted"/>
<protein>
    <submittedName>
        <fullName evidence="2">Uncharacterized protein</fullName>
    </submittedName>
</protein>
<keyword evidence="1" id="KW-1133">Transmembrane helix</keyword>
<dbReference type="EMBL" id="CAAALY010040864">
    <property type="protein sequence ID" value="VEL19275.1"/>
    <property type="molecule type" value="Genomic_DNA"/>
</dbReference>
<keyword evidence="1" id="KW-0472">Membrane</keyword>
<comment type="caution">
    <text evidence="2">The sequence shown here is derived from an EMBL/GenBank/DDBJ whole genome shotgun (WGS) entry which is preliminary data.</text>
</comment>
<name>A0A3S5FDJ7_9PLAT</name>
<accession>A0A3S5FDJ7</accession>
<evidence type="ECO:0000313" key="2">
    <source>
        <dbReference type="EMBL" id="VEL19275.1"/>
    </source>
</evidence>
<evidence type="ECO:0000256" key="1">
    <source>
        <dbReference type="SAM" id="Phobius"/>
    </source>
</evidence>
<dbReference type="Proteomes" id="UP000784294">
    <property type="component" value="Unassembled WGS sequence"/>
</dbReference>
<keyword evidence="1" id="KW-0812">Transmembrane</keyword>
<gene>
    <name evidence="2" type="ORF">PXEA_LOCUS12715</name>
</gene>
<keyword evidence="3" id="KW-1185">Reference proteome</keyword>
<sequence>MPVRHDLDDLSTSCLPCSSIISFSINHHHGGIAISPDTRLLRRVLRVHLHHLFWLSILLLLLIGLLPTTLRADSPTTHLQLLPFFRSKVRLEDSSSPIEAATKLTVGQVGAGHDVRRTVQTRVKRAETKSSPAKGYLAVGLASQSSASAPAYSAAATTAAVVKVTETSVKQESDSALDSLERARNTAATGMAGIVGLRSSGGGSGSMIASRPGSVVDR</sequence>
<feature type="transmembrane region" description="Helical" evidence="1">
    <location>
        <begin position="52"/>
        <end position="70"/>
    </location>
</feature>
<reference evidence="2" key="1">
    <citation type="submission" date="2018-11" db="EMBL/GenBank/DDBJ databases">
        <authorList>
            <consortium name="Pathogen Informatics"/>
        </authorList>
    </citation>
    <scope>NUCLEOTIDE SEQUENCE</scope>
</reference>
<dbReference type="AlphaFoldDB" id="A0A3S5FDJ7"/>
<organism evidence="2 3">
    <name type="scientific">Protopolystoma xenopodis</name>
    <dbReference type="NCBI Taxonomy" id="117903"/>
    <lineage>
        <taxon>Eukaryota</taxon>
        <taxon>Metazoa</taxon>
        <taxon>Spiralia</taxon>
        <taxon>Lophotrochozoa</taxon>
        <taxon>Platyhelminthes</taxon>
        <taxon>Monogenea</taxon>
        <taxon>Polyopisthocotylea</taxon>
        <taxon>Polystomatidea</taxon>
        <taxon>Polystomatidae</taxon>
        <taxon>Protopolystoma</taxon>
    </lineage>
</organism>
<evidence type="ECO:0000313" key="3">
    <source>
        <dbReference type="Proteomes" id="UP000784294"/>
    </source>
</evidence>